<gene>
    <name evidence="1" type="ORF">EGT73_19630</name>
</gene>
<sequence length="330" mass="36652">VDGFVDEQRYYCSETPIDPLNLPAPKAVLAGDVRTYVDLDINLDKTYYIRLGCVRNSIEKISDETSVFSSIFNPLEIPTIKIVLDDESFIEKDSSNRISKWFDRVGNYEFAQSDNSFKPIDNVLLNGLSAKTFNISHMKNTNPQLMNIWNSVENVWAFCVYKSTELSGVDKSIIHIKNAGNAVGFSAEAGAPAANNKPFAYARAQNSSPIGTIADSDIHVNDWVFVFYEINMKENSGKISVNGVTIIKENLWSTAPIKTQSLDAIDIEIGGLSRFMDGFRFVGSVASIMLGTGNSRVSDIDKLKLEGWAAHKYGLTDKLPIEHPYKKNSP</sequence>
<protein>
    <recommendedName>
        <fullName evidence="3">LamG domain-containing protein</fullName>
    </recommendedName>
</protein>
<proteinExistence type="predicted"/>
<organism evidence="1 2">
    <name type="scientific">Acinetobacter johnsonii</name>
    <dbReference type="NCBI Taxonomy" id="40214"/>
    <lineage>
        <taxon>Bacteria</taxon>
        <taxon>Pseudomonadati</taxon>
        <taxon>Pseudomonadota</taxon>
        <taxon>Gammaproteobacteria</taxon>
        <taxon>Moraxellales</taxon>
        <taxon>Moraxellaceae</taxon>
        <taxon>Acinetobacter</taxon>
    </lineage>
</organism>
<reference evidence="1 2" key="1">
    <citation type="submission" date="2018-10" db="EMBL/GenBank/DDBJ databases">
        <title>Transmission dynamics of multidrug resistant bacteria on intensive care unit surfaces.</title>
        <authorList>
            <person name="D'Souza A.W."/>
            <person name="Potter R.F."/>
            <person name="Wallace M."/>
            <person name="Shupe A."/>
            <person name="Patel S."/>
            <person name="Sun S."/>
            <person name="Gul D."/>
            <person name="Kwon J.H."/>
            <person name="Andleeb S."/>
            <person name="Burnham C.-A.D."/>
            <person name="Dantas G."/>
        </authorList>
    </citation>
    <scope>NUCLEOTIDE SEQUENCE [LARGE SCALE GENOMIC DNA]</scope>
    <source>
        <strain evidence="1 2">AJ_385</strain>
    </source>
</reference>
<comment type="caution">
    <text evidence="1">The sequence shown here is derived from an EMBL/GenBank/DDBJ whole genome shotgun (WGS) entry which is preliminary data.</text>
</comment>
<dbReference type="Proteomes" id="UP000277537">
    <property type="component" value="Unassembled WGS sequence"/>
</dbReference>
<evidence type="ECO:0008006" key="3">
    <source>
        <dbReference type="Google" id="ProtNLM"/>
    </source>
</evidence>
<name>A0A427UIR3_ACIJO</name>
<accession>A0A427UIR3</accession>
<feature type="non-terminal residue" evidence="1">
    <location>
        <position position="1"/>
    </location>
</feature>
<evidence type="ECO:0000313" key="1">
    <source>
        <dbReference type="EMBL" id="RSE13108.1"/>
    </source>
</evidence>
<dbReference type="EMBL" id="RHXE01000158">
    <property type="protein sequence ID" value="RSE13108.1"/>
    <property type="molecule type" value="Genomic_DNA"/>
</dbReference>
<evidence type="ECO:0000313" key="2">
    <source>
        <dbReference type="Proteomes" id="UP000277537"/>
    </source>
</evidence>
<dbReference type="AlphaFoldDB" id="A0A427UIR3"/>